<dbReference type="GO" id="GO:0008360">
    <property type="term" value="P:regulation of cell shape"/>
    <property type="evidence" value="ECO:0007669"/>
    <property type="project" value="UniProtKB-UniRule"/>
</dbReference>
<evidence type="ECO:0000256" key="2">
    <source>
        <dbReference type="ARBA" id="ARBA00005992"/>
    </source>
</evidence>
<dbReference type="PANTHER" id="PTHR30582:SF4">
    <property type="entry name" value="L,D-TRANSPEPTIDASE YQJB-RELATED"/>
    <property type="match status" value="1"/>
</dbReference>
<evidence type="ECO:0000313" key="12">
    <source>
        <dbReference type="Proteomes" id="UP000248066"/>
    </source>
</evidence>
<organism evidence="11 12">
    <name type="scientific">Alteribacter lacisalsi</name>
    <dbReference type="NCBI Taxonomy" id="2045244"/>
    <lineage>
        <taxon>Bacteria</taxon>
        <taxon>Bacillati</taxon>
        <taxon>Bacillota</taxon>
        <taxon>Bacilli</taxon>
        <taxon>Bacillales</taxon>
        <taxon>Bacillaceae</taxon>
        <taxon>Alteribacter</taxon>
    </lineage>
</organism>
<keyword evidence="3" id="KW-0808">Transferase</keyword>
<proteinExistence type="inferred from homology"/>
<dbReference type="SUPFAM" id="SSF141523">
    <property type="entry name" value="L,D-transpeptidase catalytic domain-like"/>
    <property type="match status" value="1"/>
</dbReference>
<evidence type="ECO:0000256" key="4">
    <source>
        <dbReference type="ARBA" id="ARBA00022801"/>
    </source>
</evidence>
<dbReference type="EMBL" id="PDOF01000001">
    <property type="protein sequence ID" value="PYZ98550.1"/>
    <property type="molecule type" value="Genomic_DNA"/>
</dbReference>
<dbReference type="InterPro" id="IPR050979">
    <property type="entry name" value="LD-transpeptidase"/>
</dbReference>
<dbReference type="AlphaFoldDB" id="A0A2W0HEW8"/>
<dbReference type="Pfam" id="PF03734">
    <property type="entry name" value="YkuD"/>
    <property type="match status" value="1"/>
</dbReference>
<evidence type="ECO:0000256" key="3">
    <source>
        <dbReference type="ARBA" id="ARBA00022679"/>
    </source>
</evidence>
<evidence type="ECO:0000256" key="8">
    <source>
        <dbReference type="ARBA" id="ARBA00060592"/>
    </source>
</evidence>
<sequence>MVHLLMAIILVVSPVWPLGTNPLPGDPYVIADLDRLELAFIEDGEVRQVFPIAAGAEEELTPVGEFTLTVKASNPYYRKKDIPGGDEDNPLGTRWLGFDARETDGRVYGIHGTNNPDSIGKRATAGCIRMKNEDVEMLFKELPVGTRICVTKDRRDFQEIAAEKGAILD</sequence>
<protein>
    <submittedName>
        <fullName evidence="11">L,D-transpeptidase</fullName>
    </submittedName>
</protein>
<dbReference type="GO" id="GO:0071972">
    <property type="term" value="F:peptidoglycan L,D-transpeptidase activity"/>
    <property type="evidence" value="ECO:0007669"/>
    <property type="project" value="TreeGrafter"/>
</dbReference>
<keyword evidence="4" id="KW-0378">Hydrolase</keyword>
<keyword evidence="6 9" id="KW-0573">Peptidoglycan synthesis</keyword>
<dbReference type="UniPathway" id="UPA00219"/>
<name>A0A2W0HEW8_9BACI</name>
<dbReference type="PANTHER" id="PTHR30582">
    <property type="entry name" value="L,D-TRANSPEPTIDASE"/>
    <property type="match status" value="1"/>
</dbReference>
<dbReference type="Gene3D" id="2.40.440.10">
    <property type="entry name" value="L,D-transpeptidase catalytic domain-like"/>
    <property type="match status" value="1"/>
</dbReference>
<evidence type="ECO:0000313" key="11">
    <source>
        <dbReference type="EMBL" id="PYZ98550.1"/>
    </source>
</evidence>
<evidence type="ECO:0000256" key="5">
    <source>
        <dbReference type="ARBA" id="ARBA00022960"/>
    </source>
</evidence>
<evidence type="ECO:0000256" key="9">
    <source>
        <dbReference type="PROSITE-ProRule" id="PRU01373"/>
    </source>
</evidence>
<keyword evidence="12" id="KW-1185">Reference proteome</keyword>
<comment type="pathway">
    <text evidence="1 9">Cell wall biogenesis; peptidoglycan biosynthesis.</text>
</comment>
<keyword evidence="5 9" id="KW-0133">Cell shape</keyword>
<feature type="domain" description="L,D-TPase catalytic" evidence="10">
    <location>
        <begin position="27"/>
        <end position="151"/>
    </location>
</feature>
<comment type="caution">
    <text evidence="11">The sequence shown here is derived from an EMBL/GenBank/DDBJ whole genome shotgun (WGS) entry which is preliminary data.</text>
</comment>
<evidence type="ECO:0000256" key="6">
    <source>
        <dbReference type="ARBA" id="ARBA00022984"/>
    </source>
</evidence>
<feature type="active site" description="Proton donor/acceptor" evidence="9">
    <location>
        <position position="111"/>
    </location>
</feature>
<dbReference type="Proteomes" id="UP000248066">
    <property type="component" value="Unassembled WGS sequence"/>
</dbReference>
<gene>
    <name evidence="11" type="ORF">CR205_08175</name>
</gene>
<dbReference type="GO" id="GO:0018104">
    <property type="term" value="P:peptidoglycan-protein cross-linking"/>
    <property type="evidence" value="ECO:0007669"/>
    <property type="project" value="TreeGrafter"/>
</dbReference>
<dbReference type="FunFam" id="2.40.440.10:FF:000003">
    <property type="entry name" value="L,D-transpeptidase YciB"/>
    <property type="match status" value="1"/>
</dbReference>
<comment type="pathway">
    <text evidence="8">Glycan biosynthesis.</text>
</comment>
<dbReference type="OrthoDB" id="9787225at2"/>
<keyword evidence="7 9" id="KW-0961">Cell wall biogenesis/degradation</keyword>
<dbReference type="InterPro" id="IPR038063">
    <property type="entry name" value="Transpep_catalytic_dom"/>
</dbReference>
<dbReference type="InterPro" id="IPR005490">
    <property type="entry name" value="LD_TPept_cat_dom"/>
</dbReference>
<dbReference type="GO" id="GO:0005576">
    <property type="term" value="C:extracellular region"/>
    <property type="evidence" value="ECO:0007669"/>
    <property type="project" value="TreeGrafter"/>
</dbReference>
<dbReference type="GO" id="GO:0016740">
    <property type="term" value="F:transferase activity"/>
    <property type="evidence" value="ECO:0007669"/>
    <property type="project" value="UniProtKB-KW"/>
</dbReference>
<comment type="similarity">
    <text evidence="2">Belongs to the YkuD family.</text>
</comment>
<dbReference type="PROSITE" id="PS52029">
    <property type="entry name" value="LD_TPASE"/>
    <property type="match status" value="1"/>
</dbReference>
<dbReference type="CDD" id="cd16913">
    <property type="entry name" value="YkuD_like"/>
    <property type="match status" value="1"/>
</dbReference>
<dbReference type="RefSeq" id="WP_110518532.1">
    <property type="nucleotide sequence ID" value="NZ_PDOF01000001.1"/>
</dbReference>
<evidence type="ECO:0000259" key="10">
    <source>
        <dbReference type="PROSITE" id="PS52029"/>
    </source>
</evidence>
<evidence type="ECO:0000256" key="7">
    <source>
        <dbReference type="ARBA" id="ARBA00023316"/>
    </source>
</evidence>
<feature type="active site" description="Nucleophile" evidence="9">
    <location>
        <position position="127"/>
    </location>
</feature>
<evidence type="ECO:0000256" key="1">
    <source>
        <dbReference type="ARBA" id="ARBA00004752"/>
    </source>
</evidence>
<dbReference type="GO" id="GO:0071555">
    <property type="term" value="P:cell wall organization"/>
    <property type="evidence" value="ECO:0007669"/>
    <property type="project" value="UniProtKB-UniRule"/>
</dbReference>
<accession>A0A2W0HEW8</accession>
<reference evidence="11 12" key="1">
    <citation type="submission" date="2017-10" db="EMBL/GenBank/DDBJ databases">
        <title>Bacillus sp. nov., a halophilic bacterium isolated from a Yangshapao Lake.</title>
        <authorList>
            <person name="Wang H."/>
        </authorList>
    </citation>
    <scope>NUCLEOTIDE SEQUENCE [LARGE SCALE GENOMIC DNA]</scope>
    <source>
        <strain evidence="11 12">YSP-3</strain>
    </source>
</reference>